<feature type="transmembrane region" description="Helical" evidence="1">
    <location>
        <begin position="70"/>
        <end position="93"/>
    </location>
</feature>
<organism evidence="2 3">
    <name type="scientific">Candidatus Kaiserbacteria bacterium GW2011_GWA2_49_19</name>
    <dbReference type="NCBI Taxonomy" id="1618669"/>
    <lineage>
        <taxon>Bacteria</taxon>
        <taxon>Candidatus Kaiseribacteriota</taxon>
    </lineage>
</organism>
<evidence type="ECO:0000313" key="3">
    <source>
        <dbReference type="Proteomes" id="UP000033965"/>
    </source>
</evidence>
<dbReference type="AlphaFoldDB" id="A0A0G1VSY2"/>
<proteinExistence type="predicted"/>
<sequence length="653" mass="69006">MVDPMPNDEEKMNRLRRAMYSRSLAPKLKEHQRRALEDDRTDVSEDWKRQYQELQGATVAPRIFLRLRSVVRWLGIALVIFLIGVAGFLTYYFTIGGGATTATSGKIGISISGPSRVSGGELTELQITISNRGETGLELADLVVMYPPGTRMSPSIPTDVPGQRIPIGAIKSAGVVNVPIRAVFSGAEGGQAVLKARLEYRVTGSSAVFVSESENYFIIFSSSPISVSIEGNTETVSGQPIALIVNVTSNATAPIKDVMLSVGYPFGFAFSSASPKQIRPGVWELGDIMPGASARTITLNGTLSGEPGDERVFRVALGTRKSKDSQGIDTIFSETPFRMAVSKPFLGLSISVNGSNGGSAVVTPGGNVNAVVTWKNNLTTEIRDAVVVARLSGLAIDGSTVRSNDGFYRSSDNSVLWDKTTTSGTFAIVSAGASGSVNFNFQIPPSDILQTIKNPSLNITVHAAGKRLSESGVSESLQSTVSQKIKVASDLGIAAEGYYHDNPFGASGTLPPQSGKETTYALRLVVTNTTNKIKNAKLTAVMPSYVRSLGPSMFAPFSEKISFNIGDGSVTWNIGDIEPGVGVNGTPPRQAAFAIGFTPSTSQIGTQPVLLQDISLTGTDVATGESVSRSAPDVTTNLVNDSGFSATEAVVVR</sequence>
<evidence type="ECO:0008006" key="4">
    <source>
        <dbReference type="Google" id="ProtNLM"/>
    </source>
</evidence>
<protein>
    <recommendedName>
        <fullName evidence="4">DUF11 domain-containing protein</fullName>
    </recommendedName>
</protein>
<comment type="caution">
    <text evidence="2">The sequence shown here is derived from an EMBL/GenBank/DDBJ whole genome shotgun (WGS) entry which is preliminary data.</text>
</comment>
<reference evidence="2 3" key="1">
    <citation type="journal article" date="2015" name="Nature">
        <title>rRNA introns, odd ribosomes, and small enigmatic genomes across a large radiation of phyla.</title>
        <authorList>
            <person name="Brown C.T."/>
            <person name="Hug L.A."/>
            <person name="Thomas B.C."/>
            <person name="Sharon I."/>
            <person name="Castelle C.J."/>
            <person name="Singh A."/>
            <person name="Wilkins M.J."/>
            <person name="Williams K.H."/>
            <person name="Banfield J.F."/>
        </authorList>
    </citation>
    <scope>NUCLEOTIDE SEQUENCE [LARGE SCALE GENOMIC DNA]</scope>
</reference>
<keyword evidence="1" id="KW-1133">Transmembrane helix</keyword>
<evidence type="ECO:0000256" key="1">
    <source>
        <dbReference type="SAM" id="Phobius"/>
    </source>
</evidence>
<accession>A0A0G1VSY2</accession>
<keyword evidence="1" id="KW-0472">Membrane</keyword>
<keyword evidence="1" id="KW-0812">Transmembrane</keyword>
<name>A0A0G1VSY2_9BACT</name>
<gene>
    <name evidence="2" type="ORF">UY44_C0002G0030</name>
</gene>
<dbReference type="EMBL" id="LCPZ01000002">
    <property type="protein sequence ID" value="KKW09390.1"/>
    <property type="molecule type" value="Genomic_DNA"/>
</dbReference>
<evidence type="ECO:0000313" key="2">
    <source>
        <dbReference type="EMBL" id="KKW09390.1"/>
    </source>
</evidence>
<dbReference type="Proteomes" id="UP000033965">
    <property type="component" value="Unassembled WGS sequence"/>
</dbReference>